<dbReference type="Proteomes" id="UP000663852">
    <property type="component" value="Unassembled WGS sequence"/>
</dbReference>
<gene>
    <name evidence="2" type="ORF">EDS130_LOCUS42371</name>
    <name evidence="1" type="ORF">XAT740_LOCUS38676</name>
</gene>
<proteinExistence type="predicted"/>
<dbReference type="EMBL" id="CAJNOR010004203">
    <property type="protein sequence ID" value="CAF1483645.1"/>
    <property type="molecule type" value="Genomic_DNA"/>
</dbReference>
<protein>
    <submittedName>
        <fullName evidence="1">Uncharacterized protein</fullName>
    </submittedName>
</protein>
<reference evidence="1" key="1">
    <citation type="submission" date="2021-02" db="EMBL/GenBank/DDBJ databases">
        <authorList>
            <person name="Nowell W R."/>
        </authorList>
    </citation>
    <scope>NUCLEOTIDE SEQUENCE</scope>
</reference>
<comment type="caution">
    <text evidence="1">The sequence shown here is derived from an EMBL/GenBank/DDBJ whole genome shotgun (WGS) entry which is preliminary data.</text>
</comment>
<evidence type="ECO:0000313" key="1">
    <source>
        <dbReference type="EMBL" id="CAF1483645.1"/>
    </source>
</evidence>
<dbReference type="EMBL" id="CAJNOJ010000613">
    <property type="protein sequence ID" value="CAF1496843.1"/>
    <property type="molecule type" value="Genomic_DNA"/>
</dbReference>
<keyword evidence="3" id="KW-1185">Reference proteome</keyword>
<sequence>MSASLQFNSRPSADHNAQTKANALEIIDMLPYVIQILVKPLASLVLNYVLKVDDNYTVDVADEHLSDSEAYTLLRSLGAHIENLKSLNLTNYFDTDSRNFKKTISGAGDLNKYVDDIVQFCSSYRQGHINTTAIKNILTSLLKTEMEEERLKINKTENVVIHSTRYAECGVMRLTFTGDQIKKTNCCSDSAETNITVEKVVITFRNTKDLLALLRTFVQANH</sequence>
<dbReference type="OrthoDB" id="10032057at2759"/>
<accession>A0A815S062</accession>
<dbReference type="Proteomes" id="UP000663828">
    <property type="component" value="Unassembled WGS sequence"/>
</dbReference>
<evidence type="ECO:0000313" key="2">
    <source>
        <dbReference type="EMBL" id="CAF1496843.1"/>
    </source>
</evidence>
<evidence type="ECO:0000313" key="3">
    <source>
        <dbReference type="Proteomes" id="UP000663828"/>
    </source>
</evidence>
<dbReference type="AlphaFoldDB" id="A0A815S062"/>
<name>A0A815S062_ADIRI</name>
<organism evidence="1 3">
    <name type="scientific">Adineta ricciae</name>
    <name type="common">Rotifer</name>
    <dbReference type="NCBI Taxonomy" id="249248"/>
    <lineage>
        <taxon>Eukaryota</taxon>
        <taxon>Metazoa</taxon>
        <taxon>Spiralia</taxon>
        <taxon>Gnathifera</taxon>
        <taxon>Rotifera</taxon>
        <taxon>Eurotatoria</taxon>
        <taxon>Bdelloidea</taxon>
        <taxon>Adinetida</taxon>
        <taxon>Adinetidae</taxon>
        <taxon>Adineta</taxon>
    </lineage>
</organism>